<dbReference type="InterPro" id="IPR014756">
    <property type="entry name" value="Ig_E-set"/>
</dbReference>
<dbReference type="CDD" id="cd02857">
    <property type="entry name" value="E_set_CDase_PDE_N"/>
    <property type="match status" value="1"/>
</dbReference>
<evidence type="ECO:0000313" key="7">
    <source>
        <dbReference type="Proteomes" id="UP000036097"/>
    </source>
</evidence>
<dbReference type="SUPFAM" id="SSF81296">
    <property type="entry name" value="E set domains"/>
    <property type="match status" value="1"/>
</dbReference>
<keyword evidence="7" id="KW-1185">Reference proteome</keyword>
<dbReference type="PIRSF" id="PIRSF036918">
    <property type="entry name" value="Maltodextrin_glucosidase"/>
    <property type="match status" value="1"/>
</dbReference>
<dbReference type="OrthoDB" id="9805159at2"/>
<feature type="active site" description="Nucleophile" evidence="3">
    <location>
        <position position="341"/>
    </location>
</feature>
<evidence type="ECO:0000256" key="2">
    <source>
        <dbReference type="ARBA" id="ARBA00023295"/>
    </source>
</evidence>
<organism evidence="6 7">
    <name type="scientific">Photobacterium aquae</name>
    <dbReference type="NCBI Taxonomy" id="1195763"/>
    <lineage>
        <taxon>Bacteria</taxon>
        <taxon>Pseudomonadati</taxon>
        <taxon>Pseudomonadota</taxon>
        <taxon>Gammaproteobacteria</taxon>
        <taxon>Vibrionales</taxon>
        <taxon>Vibrionaceae</taxon>
        <taxon>Photobacterium</taxon>
    </lineage>
</organism>
<feature type="domain" description="Glycosyl hydrolase family 13 catalytic" evidence="5">
    <location>
        <begin position="127"/>
        <end position="529"/>
    </location>
</feature>
<dbReference type="InterPro" id="IPR006047">
    <property type="entry name" value="GH13_cat_dom"/>
</dbReference>
<evidence type="ECO:0000259" key="5">
    <source>
        <dbReference type="SMART" id="SM00642"/>
    </source>
</evidence>
<proteinExistence type="predicted"/>
<evidence type="ECO:0000256" key="4">
    <source>
        <dbReference type="PIRSR" id="PIRSR036918-51"/>
    </source>
</evidence>
<gene>
    <name evidence="6" type="ORF">ABT56_06320</name>
</gene>
<dbReference type="NCBIfam" id="NF008051">
    <property type="entry name" value="PRK10785.1"/>
    <property type="match status" value="1"/>
</dbReference>
<dbReference type="InterPro" id="IPR017853">
    <property type="entry name" value="GH"/>
</dbReference>
<dbReference type="AlphaFoldDB" id="A0A0J1H6H8"/>
<dbReference type="GO" id="GO:0004558">
    <property type="term" value="F:alpha-1,4-glucosidase activity"/>
    <property type="evidence" value="ECO:0007669"/>
    <property type="project" value="InterPro"/>
</dbReference>
<dbReference type="GO" id="GO:0005975">
    <property type="term" value="P:carbohydrate metabolic process"/>
    <property type="evidence" value="ECO:0007669"/>
    <property type="project" value="InterPro"/>
</dbReference>
<accession>A0A0J1H6H8</accession>
<dbReference type="SUPFAM" id="SSF51445">
    <property type="entry name" value="(Trans)glycosidases"/>
    <property type="match status" value="1"/>
</dbReference>
<dbReference type="SMART" id="SM00642">
    <property type="entry name" value="Aamy"/>
    <property type="match status" value="1"/>
</dbReference>
<feature type="active site" description="Proton donor" evidence="3">
    <location>
        <position position="378"/>
    </location>
</feature>
<dbReference type="InterPro" id="IPR013780">
    <property type="entry name" value="Glyco_hydro_b"/>
</dbReference>
<feature type="site" description="Transition state stabilizer" evidence="4">
    <location>
        <position position="453"/>
    </location>
</feature>
<dbReference type="InterPro" id="IPR017069">
    <property type="entry name" value="MalZ"/>
</dbReference>
<evidence type="ECO:0000256" key="3">
    <source>
        <dbReference type="PIRSR" id="PIRSR036918-50"/>
    </source>
</evidence>
<dbReference type="InterPro" id="IPR004185">
    <property type="entry name" value="Glyco_hydro_13_lg-like_dom"/>
</dbReference>
<dbReference type="STRING" id="1195763.ABT56_06320"/>
<dbReference type="EMBL" id="LDOT01000006">
    <property type="protein sequence ID" value="KLV07306.1"/>
    <property type="molecule type" value="Genomic_DNA"/>
</dbReference>
<dbReference type="GO" id="GO:0005737">
    <property type="term" value="C:cytoplasm"/>
    <property type="evidence" value="ECO:0007669"/>
    <property type="project" value="InterPro"/>
</dbReference>
<dbReference type="PATRIC" id="fig|1195763.3.peg.1341"/>
<sequence length="621" mass="71626">MNVPYLYHGQDPFWVDVCEHSLNLTMVSDTDSPIAALFIRCEPDNEEKLIEMERGNKLGRLQYWHGQLPLNQDQPITHYCFKVMLSQRQWWLHSQGISPRIPGREAHFKYNRHDQPPAWIKQQVFYQIFPDRFNNGDPNISVTSDEYCLRGDTRPTIAKQWGDYVSPHGQNGPNEFFGGDLQGIHDKLDYLQNLGVTALYLNPIFTAPSNHKYDTTDYRQIDPHLGTNAQFATMVEDIHQRGMKIMLDAVYNHTSVNHPWFDMYGKQTDVAGAYGNPHSVYRNYYQFSDNSNDYVGWNGIATLPKLNFSNPEVQDYIYAGDEAVIKYWLRPPYNIDGWRFDVIHMLGEGAGATNNAHYVKAFRDAAKQTNPDCFVLGEHFFEATQWLQGDQEDGAMNYYGFAHPIRAFFANKDIAYHSCQIDAADLVQWLNEARSKIPWLNQLAQLNQLDSHDTMRFLTMLEGDNDTMRLALQMLFTYVGTPCVYYGTEVGLEGGQDPDNRRCFPWERIEGNKSKHPLFDYIQQLITIRRNEPALQTGSMQWLYANHQQLAFARHLGDDQVICLLNNHPHAREVTIPVWQLGMKDAVLIDLLTHDEWIAKNGEFTITLAGKEGLILKVINE</sequence>
<dbReference type="Gene3D" id="2.60.40.1180">
    <property type="entry name" value="Golgi alpha-mannosidase II"/>
    <property type="match status" value="1"/>
</dbReference>
<evidence type="ECO:0000256" key="1">
    <source>
        <dbReference type="ARBA" id="ARBA00022801"/>
    </source>
</evidence>
<dbReference type="PANTHER" id="PTHR10357">
    <property type="entry name" value="ALPHA-AMYLASE FAMILY MEMBER"/>
    <property type="match status" value="1"/>
</dbReference>
<name>A0A0J1H6H8_9GAMM</name>
<dbReference type="Gene3D" id="3.20.20.80">
    <property type="entry name" value="Glycosidases"/>
    <property type="match status" value="1"/>
</dbReference>
<dbReference type="CDD" id="cd11338">
    <property type="entry name" value="AmyAc_CMD"/>
    <property type="match status" value="1"/>
</dbReference>
<dbReference type="Pfam" id="PF00128">
    <property type="entry name" value="Alpha-amylase"/>
    <property type="match status" value="1"/>
</dbReference>
<dbReference type="InterPro" id="IPR032091">
    <property type="entry name" value="Malt_amylase-like_C"/>
</dbReference>
<dbReference type="PANTHER" id="PTHR10357:SF210">
    <property type="entry name" value="MALTODEXTRIN GLUCOSIDASE"/>
    <property type="match status" value="1"/>
</dbReference>
<dbReference type="Proteomes" id="UP000036097">
    <property type="component" value="Unassembled WGS sequence"/>
</dbReference>
<comment type="caution">
    <text evidence="6">The sequence shown here is derived from an EMBL/GenBank/DDBJ whole genome shotgun (WGS) entry which is preliminary data.</text>
</comment>
<dbReference type="SUPFAM" id="SSF51011">
    <property type="entry name" value="Glycosyl hydrolase domain"/>
    <property type="match status" value="1"/>
</dbReference>
<evidence type="ECO:0000313" key="6">
    <source>
        <dbReference type="EMBL" id="KLV07306.1"/>
    </source>
</evidence>
<reference evidence="6 7" key="1">
    <citation type="submission" date="2015-05" db="EMBL/GenBank/DDBJ databases">
        <title>Photobacterium galathea sp. nov.</title>
        <authorList>
            <person name="Machado H."/>
            <person name="Gram L."/>
        </authorList>
    </citation>
    <scope>NUCLEOTIDE SEQUENCE [LARGE SCALE GENOMIC DNA]</scope>
    <source>
        <strain evidence="6 7">CGMCC 1.12159</strain>
    </source>
</reference>
<protein>
    <submittedName>
        <fullName evidence="6">Maltodextrin glucosidase</fullName>
    </submittedName>
</protein>
<keyword evidence="2" id="KW-0326">Glycosidase</keyword>
<dbReference type="RefSeq" id="WP_047878163.1">
    <property type="nucleotide sequence ID" value="NZ_LDOT01000006.1"/>
</dbReference>
<keyword evidence="1" id="KW-0378">Hydrolase</keyword>
<dbReference type="Pfam" id="PF16657">
    <property type="entry name" value="Malt_amylase_C"/>
    <property type="match status" value="1"/>
</dbReference>